<evidence type="ECO:0000313" key="2">
    <source>
        <dbReference type="EMBL" id="TDU70855.1"/>
    </source>
</evidence>
<organism evidence="2 3">
    <name type="scientific">Prosthecobacter fusiformis</name>
    <dbReference type="NCBI Taxonomy" id="48464"/>
    <lineage>
        <taxon>Bacteria</taxon>
        <taxon>Pseudomonadati</taxon>
        <taxon>Verrucomicrobiota</taxon>
        <taxon>Verrucomicrobiia</taxon>
        <taxon>Verrucomicrobiales</taxon>
        <taxon>Verrucomicrobiaceae</taxon>
        <taxon>Prosthecobacter</taxon>
    </lineage>
</organism>
<evidence type="ECO:0000313" key="3">
    <source>
        <dbReference type="Proteomes" id="UP000295662"/>
    </source>
</evidence>
<keyword evidence="3" id="KW-1185">Reference proteome</keyword>
<feature type="compositionally biased region" description="Basic and acidic residues" evidence="1">
    <location>
        <begin position="40"/>
        <end position="55"/>
    </location>
</feature>
<comment type="caution">
    <text evidence="2">The sequence shown here is derived from an EMBL/GenBank/DDBJ whole genome shotgun (WGS) entry which is preliminary data.</text>
</comment>
<dbReference type="EMBL" id="SOCA01000003">
    <property type="protein sequence ID" value="TDU70855.1"/>
    <property type="molecule type" value="Genomic_DNA"/>
</dbReference>
<name>A0A4R7S103_9BACT</name>
<evidence type="ECO:0000256" key="1">
    <source>
        <dbReference type="SAM" id="MobiDB-lite"/>
    </source>
</evidence>
<dbReference type="AlphaFoldDB" id="A0A4R7S103"/>
<gene>
    <name evidence="2" type="ORF">EI77_01973</name>
</gene>
<proteinExistence type="predicted"/>
<protein>
    <submittedName>
        <fullName evidence="2">Uncharacterized protein</fullName>
    </submittedName>
</protein>
<feature type="region of interest" description="Disordered" evidence="1">
    <location>
        <begin position="1"/>
        <end position="55"/>
    </location>
</feature>
<dbReference type="Proteomes" id="UP000295662">
    <property type="component" value="Unassembled WGS sequence"/>
</dbReference>
<sequence length="55" mass="6084">MGRCELWGSGAGEDMKTHAPETVSQTSLTQNEMPNVACDNGRDEEMKRDLKPPHP</sequence>
<reference evidence="2 3" key="1">
    <citation type="submission" date="2019-03" db="EMBL/GenBank/DDBJ databases">
        <title>Genomic Encyclopedia of Archaeal and Bacterial Type Strains, Phase II (KMG-II): from individual species to whole genera.</title>
        <authorList>
            <person name="Goeker M."/>
        </authorList>
    </citation>
    <scope>NUCLEOTIDE SEQUENCE [LARGE SCALE GENOMIC DNA]</scope>
    <source>
        <strain evidence="2 3">ATCC 25309</strain>
    </source>
</reference>
<accession>A0A4R7S103</accession>
<feature type="compositionally biased region" description="Polar residues" evidence="1">
    <location>
        <begin position="22"/>
        <end position="33"/>
    </location>
</feature>